<feature type="domain" description="Glutamine amidotransferase" evidence="1">
    <location>
        <begin position="45"/>
        <end position="189"/>
    </location>
</feature>
<organism evidence="2 3">
    <name type="scientific">Nocardioides ganghwensis</name>
    <dbReference type="NCBI Taxonomy" id="252230"/>
    <lineage>
        <taxon>Bacteria</taxon>
        <taxon>Bacillati</taxon>
        <taxon>Actinomycetota</taxon>
        <taxon>Actinomycetes</taxon>
        <taxon>Propionibacteriales</taxon>
        <taxon>Nocardioidaceae</taxon>
        <taxon>Nocardioides</taxon>
    </lineage>
</organism>
<dbReference type="CDD" id="cd01741">
    <property type="entry name" value="GATase1_1"/>
    <property type="match status" value="1"/>
</dbReference>
<evidence type="ECO:0000313" key="2">
    <source>
        <dbReference type="EMBL" id="RYB97695.1"/>
    </source>
</evidence>
<dbReference type="RefSeq" id="WP_129456841.1">
    <property type="nucleotide sequence ID" value="NZ_JACXYX010000023.1"/>
</dbReference>
<evidence type="ECO:0000313" key="3">
    <source>
        <dbReference type="Proteomes" id="UP000293291"/>
    </source>
</evidence>
<dbReference type="Proteomes" id="UP000293291">
    <property type="component" value="Unassembled WGS sequence"/>
</dbReference>
<dbReference type="InterPro" id="IPR017926">
    <property type="entry name" value="GATASE"/>
</dbReference>
<dbReference type="PROSITE" id="PS51273">
    <property type="entry name" value="GATASE_TYPE_1"/>
    <property type="match status" value="1"/>
</dbReference>
<evidence type="ECO:0000259" key="1">
    <source>
        <dbReference type="Pfam" id="PF00117"/>
    </source>
</evidence>
<keyword evidence="2" id="KW-0315">Glutamine amidotransferase</keyword>
<protein>
    <submittedName>
        <fullName evidence="2">Type 1 glutamine amidotransferase</fullName>
    </submittedName>
</protein>
<dbReference type="Pfam" id="PF00117">
    <property type="entry name" value="GATase"/>
    <property type="match status" value="1"/>
</dbReference>
<dbReference type="InterPro" id="IPR044992">
    <property type="entry name" value="ChyE-like"/>
</dbReference>
<name>A0A4Q2S7H2_9ACTN</name>
<dbReference type="InterPro" id="IPR029062">
    <property type="entry name" value="Class_I_gatase-like"/>
</dbReference>
<keyword evidence="3" id="KW-1185">Reference proteome</keyword>
<dbReference type="AlphaFoldDB" id="A0A4Q2S7H2"/>
<dbReference type="Gene3D" id="3.40.50.880">
    <property type="match status" value="1"/>
</dbReference>
<reference evidence="2 3" key="1">
    <citation type="submission" date="2019-01" db="EMBL/GenBank/DDBJ databases">
        <title>Novel species of Nocardioides.</title>
        <authorList>
            <person name="Liu Q."/>
            <person name="Xin Y.-H."/>
        </authorList>
    </citation>
    <scope>NUCLEOTIDE SEQUENCE [LARGE SCALE GENOMIC DNA]</scope>
    <source>
        <strain evidence="2 3">CGMCC 4.6875</strain>
    </source>
</reference>
<proteinExistence type="predicted"/>
<dbReference type="PANTHER" id="PTHR42695">
    <property type="entry name" value="GLUTAMINE AMIDOTRANSFERASE YLR126C-RELATED"/>
    <property type="match status" value="1"/>
</dbReference>
<accession>A0A4Q2S7H2</accession>
<keyword evidence="2" id="KW-0808">Transferase</keyword>
<dbReference type="EMBL" id="SDWU01000027">
    <property type="protein sequence ID" value="RYB97695.1"/>
    <property type="molecule type" value="Genomic_DNA"/>
</dbReference>
<sequence>MAGPRILAVEHEDSCPPALFGDWLVGAGCVLEVCRPYAGDALPALTAYDGVLVLGGEMGANDDDAHPWLAPLKAGTRDAVEHGTPLLGICLGHQLVAAALGGVVEPNPRGQTVGLQPVGWTEEAAADDWVGGHVAGRPGGVRAIHWNNDVVVTLPEGAVVLARSPGGEVQVARFGPRAWGIQAHPEADAGIIRRWVETDREDEVARGFDEGSVLAAIEEAGPALAAYWQPLAARFAAIAAAHTVEAGR</sequence>
<dbReference type="SUPFAM" id="SSF52317">
    <property type="entry name" value="Class I glutamine amidotransferase-like"/>
    <property type="match status" value="1"/>
</dbReference>
<dbReference type="OrthoDB" id="5196541at2"/>
<gene>
    <name evidence="2" type="ORF">EUA07_19440</name>
</gene>
<dbReference type="PANTHER" id="PTHR42695:SF5">
    <property type="entry name" value="GLUTAMINE AMIDOTRANSFERASE YLR126C-RELATED"/>
    <property type="match status" value="1"/>
</dbReference>
<comment type="caution">
    <text evidence="2">The sequence shown here is derived from an EMBL/GenBank/DDBJ whole genome shotgun (WGS) entry which is preliminary data.</text>
</comment>
<dbReference type="GO" id="GO:0005829">
    <property type="term" value="C:cytosol"/>
    <property type="evidence" value="ECO:0007669"/>
    <property type="project" value="TreeGrafter"/>
</dbReference>
<dbReference type="GO" id="GO:0016740">
    <property type="term" value="F:transferase activity"/>
    <property type="evidence" value="ECO:0007669"/>
    <property type="project" value="UniProtKB-KW"/>
</dbReference>